<gene>
    <name evidence="2" type="ORF">HUO12_09550</name>
</gene>
<keyword evidence="1" id="KW-1133">Transmembrane helix</keyword>
<dbReference type="Proteomes" id="UP000546031">
    <property type="component" value="Unassembled WGS sequence"/>
</dbReference>
<feature type="transmembrane region" description="Helical" evidence="1">
    <location>
        <begin position="35"/>
        <end position="58"/>
    </location>
</feature>
<organism evidence="2 3">
    <name type="scientific">Altererythrobacter lutimaris</name>
    <dbReference type="NCBI Taxonomy" id="2743979"/>
    <lineage>
        <taxon>Bacteria</taxon>
        <taxon>Pseudomonadati</taxon>
        <taxon>Pseudomonadota</taxon>
        <taxon>Alphaproteobacteria</taxon>
        <taxon>Sphingomonadales</taxon>
        <taxon>Erythrobacteraceae</taxon>
        <taxon>Altererythrobacter</taxon>
    </lineage>
</organism>
<evidence type="ECO:0000313" key="3">
    <source>
        <dbReference type="Proteomes" id="UP000546031"/>
    </source>
</evidence>
<accession>A0A850HDG1</accession>
<evidence type="ECO:0000256" key="1">
    <source>
        <dbReference type="SAM" id="Phobius"/>
    </source>
</evidence>
<sequence>MTLGLFLPLAFGFIALTEIPIFIKLRSTGAISEAAFPFLALASLILPFALYVVLNILVPEWGAIVLF</sequence>
<reference evidence="2 3" key="1">
    <citation type="submission" date="2020-06" db="EMBL/GenBank/DDBJ databases">
        <title>Altererythrobacter lutimaris sp. nov., a marine bacterium isolated from a tidal flat.</title>
        <authorList>
            <person name="Kim D."/>
            <person name="Yoo Y."/>
            <person name="Kim J.-J."/>
        </authorList>
    </citation>
    <scope>NUCLEOTIDE SEQUENCE [LARGE SCALE GENOMIC DNA]</scope>
    <source>
        <strain evidence="2 3">JGD-16</strain>
    </source>
</reference>
<evidence type="ECO:0000313" key="2">
    <source>
        <dbReference type="EMBL" id="NVE95141.1"/>
    </source>
</evidence>
<proteinExistence type="predicted"/>
<protein>
    <submittedName>
        <fullName evidence="2">Uncharacterized protein</fullName>
    </submittedName>
</protein>
<name>A0A850HDG1_9SPHN</name>
<dbReference type="AlphaFoldDB" id="A0A850HDG1"/>
<comment type="caution">
    <text evidence="2">The sequence shown here is derived from an EMBL/GenBank/DDBJ whole genome shotgun (WGS) entry which is preliminary data.</text>
</comment>
<dbReference type="EMBL" id="JABWTA010000001">
    <property type="protein sequence ID" value="NVE95141.1"/>
    <property type="molecule type" value="Genomic_DNA"/>
</dbReference>
<keyword evidence="3" id="KW-1185">Reference proteome</keyword>
<keyword evidence="1" id="KW-0472">Membrane</keyword>
<feature type="transmembrane region" description="Helical" evidence="1">
    <location>
        <begin position="6"/>
        <end position="23"/>
    </location>
</feature>
<dbReference type="RefSeq" id="WP_176273334.1">
    <property type="nucleotide sequence ID" value="NZ_JABWTA010000001.1"/>
</dbReference>
<keyword evidence="1" id="KW-0812">Transmembrane</keyword>